<name>A0ABP0F407_CLALP</name>
<dbReference type="Pfam" id="PF05699">
    <property type="entry name" value="Dimer_Tnp_hAT"/>
    <property type="match status" value="1"/>
</dbReference>
<proteinExistence type="predicted"/>
<gene>
    <name evidence="2" type="ORF">CVLEPA_LOCUS2941</name>
</gene>
<dbReference type="Proteomes" id="UP001642483">
    <property type="component" value="Unassembled WGS sequence"/>
</dbReference>
<evidence type="ECO:0000313" key="2">
    <source>
        <dbReference type="EMBL" id="CAK8673159.1"/>
    </source>
</evidence>
<evidence type="ECO:0000259" key="1">
    <source>
        <dbReference type="Pfam" id="PF05699"/>
    </source>
</evidence>
<dbReference type="InterPro" id="IPR012337">
    <property type="entry name" value="RNaseH-like_sf"/>
</dbReference>
<sequence length="254" mass="29139">MEFVRQTDSFEINLQQTDCRVAIEHIYVGVAATATLAECFKRDLAGVRKVRLSCLNFIIELVDQIRKRFKEVKNESFHCLEFLIPDNAIRCIPPTLTGVYNSFKFLKDVAPLDLVDLEWRKQAIEEPCSIKNGINDEEFWRNRLSQKSVVGEIKYKNLRNVVACLLSLPFANAPVERLFSTLKEIKTDHRNCMKRESLVGLLHTQQGMKSLGIPADKLYVKDHPEMLKMVKSVKSNATDTEVHEHIAAQMSSWT</sequence>
<protein>
    <recommendedName>
        <fullName evidence="1">HAT C-terminal dimerisation domain-containing protein</fullName>
    </recommendedName>
</protein>
<comment type="caution">
    <text evidence="2">The sequence shown here is derived from an EMBL/GenBank/DDBJ whole genome shotgun (WGS) entry which is preliminary data.</text>
</comment>
<dbReference type="InterPro" id="IPR008906">
    <property type="entry name" value="HATC_C_dom"/>
</dbReference>
<evidence type="ECO:0000313" key="3">
    <source>
        <dbReference type="Proteomes" id="UP001642483"/>
    </source>
</evidence>
<feature type="domain" description="HAT C-terminal dimerisation" evidence="1">
    <location>
        <begin position="152"/>
        <end position="207"/>
    </location>
</feature>
<organism evidence="2 3">
    <name type="scientific">Clavelina lepadiformis</name>
    <name type="common">Light-bulb sea squirt</name>
    <name type="synonym">Ascidia lepadiformis</name>
    <dbReference type="NCBI Taxonomy" id="159417"/>
    <lineage>
        <taxon>Eukaryota</taxon>
        <taxon>Metazoa</taxon>
        <taxon>Chordata</taxon>
        <taxon>Tunicata</taxon>
        <taxon>Ascidiacea</taxon>
        <taxon>Aplousobranchia</taxon>
        <taxon>Clavelinidae</taxon>
        <taxon>Clavelina</taxon>
    </lineage>
</organism>
<keyword evidence="3" id="KW-1185">Reference proteome</keyword>
<dbReference type="EMBL" id="CAWYQH010000002">
    <property type="protein sequence ID" value="CAK8673159.1"/>
    <property type="molecule type" value="Genomic_DNA"/>
</dbReference>
<reference evidence="2 3" key="1">
    <citation type="submission" date="2024-02" db="EMBL/GenBank/DDBJ databases">
        <authorList>
            <person name="Daric V."/>
            <person name="Darras S."/>
        </authorList>
    </citation>
    <scope>NUCLEOTIDE SEQUENCE [LARGE SCALE GENOMIC DNA]</scope>
</reference>
<dbReference type="SUPFAM" id="SSF53098">
    <property type="entry name" value="Ribonuclease H-like"/>
    <property type="match status" value="1"/>
</dbReference>
<accession>A0ABP0F407</accession>